<dbReference type="InterPro" id="IPR039424">
    <property type="entry name" value="SBP_5"/>
</dbReference>
<accession>A0ABQ2Z4V0</accession>
<dbReference type="Gene3D" id="3.40.190.10">
    <property type="entry name" value="Periplasmic binding protein-like II"/>
    <property type="match status" value="1"/>
</dbReference>
<organism evidence="3 4">
    <name type="scientific">Litchfieldella qijiaojingensis</name>
    <dbReference type="NCBI Taxonomy" id="980347"/>
    <lineage>
        <taxon>Bacteria</taxon>
        <taxon>Pseudomonadati</taxon>
        <taxon>Pseudomonadota</taxon>
        <taxon>Gammaproteobacteria</taxon>
        <taxon>Oceanospirillales</taxon>
        <taxon>Halomonadaceae</taxon>
        <taxon>Litchfieldella</taxon>
    </lineage>
</organism>
<keyword evidence="1" id="KW-0812">Transmembrane</keyword>
<dbReference type="Gene3D" id="3.90.76.10">
    <property type="entry name" value="Dipeptide-binding Protein, Domain 1"/>
    <property type="match status" value="1"/>
</dbReference>
<dbReference type="PIRSF" id="PIRSF002741">
    <property type="entry name" value="MppA"/>
    <property type="match status" value="1"/>
</dbReference>
<feature type="domain" description="Solute-binding protein family 5" evidence="2">
    <location>
        <begin position="115"/>
        <end position="447"/>
    </location>
</feature>
<name>A0ABQ2Z4V0_9GAMM</name>
<comment type="caution">
    <text evidence="3">The sequence shown here is derived from an EMBL/GenBank/DDBJ whole genome shotgun (WGS) entry which is preliminary data.</text>
</comment>
<evidence type="ECO:0000259" key="2">
    <source>
        <dbReference type="Pfam" id="PF00496"/>
    </source>
</evidence>
<dbReference type="Pfam" id="PF00496">
    <property type="entry name" value="SBP_bac_5"/>
    <property type="match status" value="1"/>
</dbReference>
<gene>
    <name evidence="3" type="ORF">GCM10007160_31590</name>
</gene>
<dbReference type="CDD" id="cd08503">
    <property type="entry name" value="PBP2_NikA_DppA_OppA_like_17"/>
    <property type="match status" value="1"/>
</dbReference>
<proteinExistence type="predicted"/>
<dbReference type="InterPro" id="IPR030678">
    <property type="entry name" value="Peptide/Ni-bd"/>
</dbReference>
<dbReference type="Proteomes" id="UP000653056">
    <property type="component" value="Unassembled WGS sequence"/>
</dbReference>
<evidence type="ECO:0000256" key="1">
    <source>
        <dbReference type="SAM" id="Phobius"/>
    </source>
</evidence>
<keyword evidence="4" id="KW-1185">Reference proteome</keyword>
<dbReference type="SUPFAM" id="SSF53850">
    <property type="entry name" value="Periplasmic binding protein-like II"/>
    <property type="match status" value="1"/>
</dbReference>
<dbReference type="RefSeq" id="WP_189470876.1">
    <property type="nucleotide sequence ID" value="NZ_BMXS01000018.1"/>
</dbReference>
<dbReference type="InterPro" id="IPR000914">
    <property type="entry name" value="SBP_5_dom"/>
</dbReference>
<evidence type="ECO:0000313" key="3">
    <source>
        <dbReference type="EMBL" id="GGY01415.1"/>
    </source>
</evidence>
<evidence type="ECO:0000313" key="4">
    <source>
        <dbReference type="Proteomes" id="UP000653056"/>
    </source>
</evidence>
<reference evidence="4" key="1">
    <citation type="journal article" date="2019" name="Int. J. Syst. Evol. Microbiol.">
        <title>The Global Catalogue of Microorganisms (GCM) 10K type strain sequencing project: providing services to taxonomists for standard genome sequencing and annotation.</title>
        <authorList>
            <consortium name="The Broad Institute Genomics Platform"/>
            <consortium name="The Broad Institute Genome Sequencing Center for Infectious Disease"/>
            <person name="Wu L."/>
            <person name="Ma J."/>
        </authorList>
    </citation>
    <scope>NUCLEOTIDE SEQUENCE [LARGE SCALE GENOMIC DNA]</scope>
    <source>
        <strain evidence="4">KCTC 22228</strain>
    </source>
</reference>
<dbReference type="EMBL" id="BMXS01000018">
    <property type="protein sequence ID" value="GGY01415.1"/>
    <property type="molecule type" value="Genomic_DNA"/>
</dbReference>
<feature type="transmembrane region" description="Helical" evidence="1">
    <location>
        <begin position="34"/>
        <end position="58"/>
    </location>
</feature>
<keyword evidence="1" id="KW-1133">Transmembrane helix</keyword>
<sequence>MTNKKNPPNILSESEQSARIHEAMRRGMSRRDALKTFGVAGLFAASTGGLLGSSLGYASEGTSGTPKRGGRIRVAAHAASTSDTLDPAKGSTAIDYARHEMFYNGLTEFDERLIPQPSLAEHFVTSDGGTTWLFTLRRGVTFHDGKPLSAADVVFSIARHKDPDTGSKAMSLATQIADVKALGSQQVQITLNSPNIELPAILAVSHMKIVPEGTVDFSKGIGTGPFRCQEFSPGVRSIGVRNDNYWREGRPYLDEIEMVGISDEPSRVNALLSGDVQLINAVYGRSAERIELSTGHAVKSVNSGNYTDLVMRVDQEPTSRPAFVEAMKYLFDREQIKWAVFRNYAEIANDHPIAPSNPYFFADLPQRPYDPDRARHLLKQAGVEGARLPVVASPAADGSEDIAVLLQQSAQQAGLNLTINRVPSDGYWSNHWMKHPLGFGNINPRPTANILLSQFFQSSAPWNESGWKNEQFDQLLTLSRAEPDQAVRKQMYADMQTLIHEHCGIGIPVFINTIDGRDKRLKGYDRTIPLGGFMGYTFAEHVWWDDA</sequence>
<dbReference type="PANTHER" id="PTHR30290">
    <property type="entry name" value="PERIPLASMIC BINDING COMPONENT OF ABC TRANSPORTER"/>
    <property type="match status" value="1"/>
</dbReference>
<dbReference type="Gene3D" id="3.10.105.10">
    <property type="entry name" value="Dipeptide-binding Protein, Domain 3"/>
    <property type="match status" value="1"/>
</dbReference>
<keyword evidence="1" id="KW-0472">Membrane</keyword>
<dbReference type="PROSITE" id="PS51318">
    <property type="entry name" value="TAT"/>
    <property type="match status" value="1"/>
</dbReference>
<protein>
    <submittedName>
        <fullName evidence="3">ABC transporter substrate-binding protein</fullName>
    </submittedName>
</protein>
<dbReference type="InterPro" id="IPR006311">
    <property type="entry name" value="TAT_signal"/>
</dbReference>